<evidence type="ECO:0008006" key="3">
    <source>
        <dbReference type="Google" id="ProtNLM"/>
    </source>
</evidence>
<sequence>MGKTTIALTLLYHNQILNRFGNHRYFVRCGNLEDSLDGFLGRLSDAIGAPEPMDLAQLRSRFEASPCLLVLDGIDSIIDPRSSGAAEIATTIEEFGRCPTVCLLATSRIKAKIPGFRRIKVSTLSEDAARSTFHSHCSLGRSVVVDKILEELDFHPLSITLLASAVSENGWSESALEEAWNNGKTSMLSASARESLEDTIESTLRTPTIRELGTTARETLEAIADYPKGVKEVYLLTIFPEIKGIGDTVNALCKFSLMYREEGFIKMIAPFRLYFQYTRHHSTNSGDDASVIKKVRSVKVLLEKLSDFLHVTGTNRPNRARMGLQPRSLPAVKGR</sequence>
<proteinExistence type="predicted"/>
<dbReference type="Proteomes" id="UP000736335">
    <property type="component" value="Unassembled WGS sequence"/>
</dbReference>
<dbReference type="Gene3D" id="3.40.50.300">
    <property type="entry name" value="P-loop containing nucleotide triphosphate hydrolases"/>
    <property type="match status" value="1"/>
</dbReference>
<evidence type="ECO:0000313" key="1">
    <source>
        <dbReference type="EMBL" id="KAF9789177.1"/>
    </source>
</evidence>
<dbReference type="OrthoDB" id="431454at2759"/>
<comment type="caution">
    <text evidence="1">The sequence shown here is derived from an EMBL/GenBank/DDBJ whole genome shotgun (WGS) entry which is preliminary data.</text>
</comment>
<reference evidence="1" key="1">
    <citation type="journal article" date="2020" name="Nat. Commun.">
        <title>Large-scale genome sequencing of mycorrhizal fungi provides insights into the early evolution of symbiotic traits.</title>
        <authorList>
            <person name="Miyauchi S."/>
            <person name="Kiss E."/>
            <person name="Kuo A."/>
            <person name="Drula E."/>
            <person name="Kohler A."/>
            <person name="Sanchez-Garcia M."/>
            <person name="Morin E."/>
            <person name="Andreopoulos B."/>
            <person name="Barry K.W."/>
            <person name="Bonito G."/>
            <person name="Buee M."/>
            <person name="Carver A."/>
            <person name="Chen C."/>
            <person name="Cichocki N."/>
            <person name="Clum A."/>
            <person name="Culley D."/>
            <person name="Crous P.W."/>
            <person name="Fauchery L."/>
            <person name="Girlanda M."/>
            <person name="Hayes R.D."/>
            <person name="Keri Z."/>
            <person name="LaButti K."/>
            <person name="Lipzen A."/>
            <person name="Lombard V."/>
            <person name="Magnuson J."/>
            <person name="Maillard F."/>
            <person name="Murat C."/>
            <person name="Nolan M."/>
            <person name="Ohm R.A."/>
            <person name="Pangilinan J."/>
            <person name="Pereira M.F."/>
            <person name="Perotto S."/>
            <person name="Peter M."/>
            <person name="Pfister S."/>
            <person name="Riley R."/>
            <person name="Sitrit Y."/>
            <person name="Stielow J.B."/>
            <person name="Szollosi G."/>
            <person name="Zifcakova L."/>
            <person name="Stursova M."/>
            <person name="Spatafora J.W."/>
            <person name="Tedersoo L."/>
            <person name="Vaario L.M."/>
            <person name="Yamada A."/>
            <person name="Yan M."/>
            <person name="Wang P."/>
            <person name="Xu J."/>
            <person name="Bruns T."/>
            <person name="Baldrian P."/>
            <person name="Vilgalys R."/>
            <person name="Dunand C."/>
            <person name="Henrissat B."/>
            <person name="Grigoriev I.V."/>
            <person name="Hibbett D."/>
            <person name="Nagy L.G."/>
            <person name="Martin F.M."/>
        </authorList>
    </citation>
    <scope>NUCLEOTIDE SEQUENCE</scope>
    <source>
        <strain evidence="1">UH-Tt-Lm1</strain>
    </source>
</reference>
<reference evidence="1" key="2">
    <citation type="submission" date="2020-11" db="EMBL/GenBank/DDBJ databases">
        <authorList>
            <consortium name="DOE Joint Genome Institute"/>
            <person name="Kuo A."/>
            <person name="Miyauchi S."/>
            <person name="Kiss E."/>
            <person name="Drula E."/>
            <person name="Kohler A."/>
            <person name="Sanchez-Garcia M."/>
            <person name="Andreopoulos B."/>
            <person name="Barry K.W."/>
            <person name="Bonito G."/>
            <person name="Buee M."/>
            <person name="Carver A."/>
            <person name="Chen C."/>
            <person name="Cichocki N."/>
            <person name="Clum A."/>
            <person name="Culley D."/>
            <person name="Crous P.W."/>
            <person name="Fauchery L."/>
            <person name="Girlanda M."/>
            <person name="Hayes R."/>
            <person name="Keri Z."/>
            <person name="Labutti K."/>
            <person name="Lipzen A."/>
            <person name="Lombard V."/>
            <person name="Magnuson J."/>
            <person name="Maillard F."/>
            <person name="Morin E."/>
            <person name="Murat C."/>
            <person name="Nolan M."/>
            <person name="Ohm R."/>
            <person name="Pangilinan J."/>
            <person name="Pereira M."/>
            <person name="Perotto S."/>
            <person name="Peter M."/>
            <person name="Riley R."/>
            <person name="Sitrit Y."/>
            <person name="Stielow B."/>
            <person name="Szollosi G."/>
            <person name="Zifcakova L."/>
            <person name="Stursova M."/>
            <person name="Spatafora J.W."/>
            <person name="Tedersoo L."/>
            <person name="Vaario L.-M."/>
            <person name="Yamada A."/>
            <person name="Yan M."/>
            <person name="Wang P."/>
            <person name="Xu J."/>
            <person name="Bruns T."/>
            <person name="Baldrian P."/>
            <person name="Vilgalys R."/>
            <person name="Henrissat B."/>
            <person name="Grigoriev I.V."/>
            <person name="Hibbett D."/>
            <person name="Nagy L.G."/>
            <person name="Martin F.M."/>
        </authorList>
    </citation>
    <scope>NUCLEOTIDE SEQUENCE</scope>
    <source>
        <strain evidence="1">UH-Tt-Lm1</strain>
    </source>
</reference>
<evidence type="ECO:0000313" key="2">
    <source>
        <dbReference type="Proteomes" id="UP000736335"/>
    </source>
</evidence>
<protein>
    <recommendedName>
        <fullName evidence="3">NACHT domain-containing protein</fullName>
    </recommendedName>
</protein>
<keyword evidence="2" id="KW-1185">Reference proteome</keyword>
<dbReference type="InterPro" id="IPR027417">
    <property type="entry name" value="P-loop_NTPase"/>
</dbReference>
<gene>
    <name evidence="1" type="ORF">BJ322DRAFT_525743</name>
</gene>
<dbReference type="SUPFAM" id="SSF52540">
    <property type="entry name" value="P-loop containing nucleoside triphosphate hydrolases"/>
    <property type="match status" value="1"/>
</dbReference>
<organism evidence="1 2">
    <name type="scientific">Thelephora terrestris</name>
    <dbReference type="NCBI Taxonomy" id="56493"/>
    <lineage>
        <taxon>Eukaryota</taxon>
        <taxon>Fungi</taxon>
        <taxon>Dikarya</taxon>
        <taxon>Basidiomycota</taxon>
        <taxon>Agaricomycotina</taxon>
        <taxon>Agaricomycetes</taxon>
        <taxon>Thelephorales</taxon>
        <taxon>Thelephoraceae</taxon>
        <taxon>Thelephora</taxon>
    </lineage>
</organism>
<accession>A0A9P6L9U3</accession>
<dbReference type="EMBL" id="WIUZ02000003">
    <property type="protein sequence ID" value="KAF9789177.1"/>
    <property type="molecule type" value="Genomic_DNA"/>
</dbReference>
<dbReference type="AlphaFoldDB" id="A0A9P6L9U3"/>
<name>A0A9P6L9U3_9AGAM</name>